<evidence type="ECO:0000256" key="4">
    <source>
        <dbReference type="ARBA" id="ARBA00022576"/>
    </source>
</evidence>
<dbReference type="PANTHER" id="PTHR46383:SF2">
    <property type="entry name" value="AMINOTRANSFERASE"/>
    <property type="match status" value="1"/>
</dbReference>
<keyword evidence="6" id="KW-0663">Pyridoxal phosphate</keyword>
<dbReference type="NCBIfam" id="NF004770">
    <property type="entry name" value="PRK06108.1"/>
    <property type="match status" value="1"/>
</dbReference>
<keyword evidence="5 9" id="KW-0808">Transferase</keyword>
<dbReference type="GO" id="GO:0004069">
    <property type="term" value="F:L-aspartate:2-oxoglutarate aminotransferase activity"/>
    <property type="evidence" value="ECO:0007669"/>
    <property type="project" value="UniProtKB-EC"/>
</dbReference>
<evidence type="ECO:0000256" key="6">
    <source>
        <dbReference type="ARBA" id="ARBA00022898"/>
    </source>
</evidence>
<dbReference type="SUPFAM" id="SSF53383">
    <property type="entry name" value="PLP-dependent transferases"/>
    <property type="match status" value="1"/>
</dbReference>
<evidence type="ECO:0000313" key="10">
    <source>
        <dbReference type="Proteomes" id="UP000005324"/>
    </source>
</evidence>
<evidence type="ECO:0000256" key="3">
    <source>
        <dbReference type="ARBA" id="ARBA00012753"/>
    </source>
</evidence>
<dbReference type="PANTHER" id="PTHR46383">
    <property type="entry name" value="ASPARTATE AMINOTRANSFERASE"/>
    <property type="match status" value="1"/>
</dbReference>
<evidence type="ECO:0000259" key="8">
    <source>
        <dbReference type="Pfam" id="PF00155"/>
    </source>
</evidence>
<protein>
    <recommendedName>
        <fullName evidence="3">aspartate transaminase</fullName>
        <ecNumber evidence="3">2.6.1.1</ecNumber>
    </recommendedName>
</protein>
<comment type="caution">
    <text evidence="9">The sequence shown here is derived from an EMBL/GenBank/DDBJ whole genome shotgun (WGS) entry which is preliminary data.</text>
</comment>
<dbReference type="InterPro" id="IPR050596">
    <property type="entry name" value="AspAT/PAT-like"/>
</dbReference>
<evidence type="ECO:0000256" key="1">
    <source>
        <dbReference type="ARBA" id="ARBA00001933"/>
    </source>
</evidence>
<dbReference type="HOGENOM" id="CLU_648176_0_0_5"/>
<keyword evidence="10" id="KW-1185">Reference proteome</keyword>
<gene>
    <name evidence="9" type="ORF">HMPREF0731_4707</name>
</gene>
<dbReference type="InterPro" id="IPR004839">
    <property type="entry name" value="Aminotransferase_I/II_large"/>
</dbReference>
<comment type="catalytic activity">
    <reaction evidence="7">
        <text>L-aspartate + 2-oxoglutarate = oxaloacetate + L-glutamate</text>
        <dbReference type="Rhea" id="RHEA:21824"/>
        <dbReference type="ChEBI" id="CHEBI:16452"/>
        <dbReference type="ChEBI" id="CHEBI:16810"/>
        <dbReference type="ChEBI" id="CHEBI:29985"/>
        <dbReference type="ChEBI" id="CHEBI:29991"/>
        <dbReference type="EC" id="2.6.1.1"/>
    </reaction>
</comment>
<keyword evidence="4 9" id="KW-0032">Aminotransferase</keyword>
<dbReference type="EC" id="2.6.1.1" evidence="3"/>
<dbReference type="InterPro" id="IPR015421">
    <property type="entry name" value="PyrdxlP-dep_Trfase_major"/>
</dbReference>
<reference evidence="9 10" key="1">
    <citation type="submission" date="2010-04" db="EMBL/GenBank/DDBJ databases">
        <authorList>
            <person name="Qin X."/>
            <person name="Bachman B."/>
            <person name="Battles P."/>
            <person name="Bell A."/>
            <person name="Bess C."/>
            <person name="Bickham C."/>
            <person name="Chaboub L."/>
            <person name="Chen D."/>
            <person name="Coyle M."/>
            <person name="Deiros D.R."/>
            <person name="Dinh H."/>
            <person name="Forbes L."/>
            <person name="Fowler G."/>
            <person name="Francisco L."/>
            <person name="Fu Q."/>
            <person name="Gubbala S."/>
            <person name="Hale W."/>
            <person name="Han Y."/>
            <person name="Hemphill L."/>
            <person name="Highlander S.K."/>
            <person name="Hirani K."/>
            <person name="Hogues M."/>
            <person name="Jackson L."/>
            <person name="Jakkamsetti A."/>
            <person name="Javaid M."/>
            <person name="Jiang H."/>
            <person name="Korchina V."/>
            <person name="Kovar C."/>
            <person name="Lara F."/>
            <person name="Lee S."/>
            <person name="Mata R."/>
            <person name="Mathew T."/>
            <person name="Moen C."/>
            <person name="Morales K."/>
            <person name="Munidasa M."/>
            <person name="Nazareth L."/>
            <person name="Ngo R."/>
            <person name="Nguyen L."/>
            <person name="Okwuonu G."/>
            <person name="Ongeri F."/>
            <person name="Patil S."/>
            <person name="Petrosino J."/>
            <person name="Pham C."/>
            <person name="Pham P."/>
            <person name="Pu L.-L."/>
            <person name="Puazo M."/>
            <person name="Raj R."/>
            <person name="Reid J."/>
            <person name="Rouhana J."/>
            <person name="Saada N."/>
            <person name="Shang Y."/>
            <person name="Simmons D."/>
            <person name="Thornton R."/>
            <person name="Warren J."/>
            <person name="Weissenberger G."/>
            <person name="Zhang J."/>
            <person name="Zhang L."/>
            <person name="Zhou C."/>
            <person name="Zhu D."/>
            <person name="Muzny D."/>
            <person name="Worley K."/>
            <person name="Gibbs R."/>
        </authorList>
    </citation>
    <scope>NUCLEOTIDE SEQUENCE [LARGE SCALE GENOMIC DNA]</scope>
    <source>
        <strain evidence="9 10">ATCC 49957</strain>
    </source>
</reference>
<accession>D5RUE5</accession>
<proteinExistence type="inferred from homology"/>
<dbReference type="Proteomes" id="UP000005324">
    <property type="component" value="Unassembled WGS sequence"/>
</dbReference>
<comment type="cofactor">
    <cofactor evidence="1">
        <name>pyridoxal 5'-phosphate</name>
        <dbReference type="ChEBI" id="CHEBI:597326"/>
    </cofactor>
</comment>
<feature type="non-terminal residue" evidence="9">
    <location>
        <position position="1"/>
    </location>
</feature>
<name>D5RUE5_9PROT</name>
<evidence type="ECO:0000256" key="2">
    <source>
        <dbReference type="ARBA" id="ARBA00007441"/>
    </source>
</evidence>
<dbReference type="InterPro" id="IPR015422">
    <property type="entry name" value="PyrdxlP-dep_Trfase_small"/>
</dbReference>
<sequence length="423" mass="45737">PKMPARPPAPHRRARRSALENCMSTALAPAAVTAHGPLDDLPSRIRDLAQNQIAEIADLAREDPAVIKLWIGEGDLPTPPFVVEAAAEAMRAGHTRYTYALGLPRLRQALADYHRRHWGVEVPAGRFTVTTGGMNAIMQGLQAVLSPGEEVIYPAPHWPNLAATVQVLGGVPVPVALRRTESGGFQLDLAAIEAAITPRTRVIAINSPSNPTGWVMGREQMTALRDLARARGLWILSDEVYNHFTYGNAIAPSFLEICDGADRLLVSNTFSKNWAMTGWRAGWLVFPEGLAATFDNLSQYNTTSIPTFIQHACIAALEQGDGFIGEMVARCRESRRIFSEGLAAIPGVRVQAPEGSFYLMFSVDGETDSRALAVRILRQAKVGLAPGTAFGEDPDGTLRLCFAVSPALAREAMARLDAMLRAG</sequence>
<comment type="similarity">
    <text evidence="2">Belongs to the class-I pyridoxal-phosphate-dependent aminotransferase family.</text>
</comment>
<dbReference type="EMBL" id="ADVL01000979">
    <property type="protein sequence ID" value="EFH09071.1"/>
    <property type="molecule type" value="Genomic_DNA"/>
</dbReference>
<dbReference type="Gene3D" id="3.40.640.10">
    <property type="entry name" value="Type I PLP-dependent aspartate aminotransferase-like (Major domain)"/>
    <property type="match status" value="1"/>
</dbReference>
<organism evidence="9 10">
    <name type="scientific">Pseudoroseomonas cervicalis ATCC 49957</name>
    <dbReference type="NCBI Taxonomy" id="525371"/>
    <lineage>
        <taxon>Bacteria</taxon>
        <taxon>Pseudomonadati</taxon>
        <taxon>Pseudomonadota</taxon>
        <taxon>Alphaproteobacteria</taxon>
        <taxon>Acetobacterales</taxon>
        <taxon>Roseomonadaceae</taxon>
        <taxon>Roseomonas</taxon>
    </lineage>
</organism>
<dbReference type="GO" id="GO:0006520">
    <property type="term" value="P:amino acid metabolic process"/>
    <property type="evidence" value="ECO:0007669"/>
    <property type="project" value="InterPro"/>
</dbReference>
<dbReference type="GO" id="GO:0030170">
    <property type="term" value="F:pyridoxal phosphate binding"/>
    <property type="evidence" value="ECO:0007669"/>
    <property type="project" value="InterPro"/>
</dbReference>
<feature type="domain" description="Aminotransferase class I/classII large" evidence="8">
    <location>
        <begin position="66"/>
        <end position="416"/>
    </location>
</feature>
<dbReference type="AlphaFoldDB" id="D5RUE5"/>
<dbReference type="InterPro" id="IPR015424">
    <property type="entry name" value="PyrdxlP-dep_Trfase"/>
</dbReference>
<evidence type="ECO:0000256" key="7">
    <source>
        <dbReference type="ARBA" id="ARBA00049185"/>
    </source>
</evidence>
<evidence type="ECO:0000256" key="5">
    <source>
        <dbReference type="ARBA" id="ARBA00022679"/>
    </source>
</evidence>
<dbReference type="Pfam" id="PF00155">
    <property type="entry name" value="Aminotran_1_2"/>
    <property type="match status" value="1"/>
</dbReference>
<dbReference type="Gene3D" id="3.90.1150.10">
    <property type="entry name" value="Aspartate Aminotransferase, domain 1"/>
    <property type="match status" value="1"/>
</dbReference>
<dbReference type="CDD" id="cd00609">
    <property type="entry name" value="AAT_like"/>
    <property type="match status" value="1"/>
</dbReference>
<evidence type="ECO:0000313" key="9">
    <source>
        <dbReference type="EMBL" id="EFH09071.1"/>
    </source>
</evidence>